<organism evidence="2">
    <name type="scientific">Nyssomyia neivai</name>
    <dbReference type="NCBI Taxonomy" id="330878"/>
    <lineage>
        <taxon>Eukaryota</taxon>
        <taxon>Metazoa</taxon>
        <taxon>Ecdysozoa</taxon>
        <taxon>Arthropoda</taxon>
        <taxon>Hexapoda</taxon>
        <taxon>Insecta</taxon>
        <taxon>Pterygota</taxon>
        <taxon>Neoptera</taxon>
        <taxon>Endopterygota</taxon>
        <taxon>Diptera</taxon>
        <taxon>Nematocera</taxon>
        <taxon>Psychodoidea</taxon>
        <taxon>Psychodidae</taxon>
        <taxon>Nyssomyia</taxon>
    </lineage>
</organism>
<keyword evidence="1" id="KW-0732">Signal</keyword>
<dbReference type="AlphaFoldDB" id="A0A1L8DFS8"/>
<dbReference type="Pfam" id="PF15868">
    <property type="entry name" value="MBF2"/>
    <property type="match status" value="1"/>
</dbReference>
<reference evidence="2" key="1">
    <citation type="submission" date="2016-12" db="EMBL/GenBank/DDBJ databases">
        <title>An insight into the sialome and mialome of the sand fly, Nyssomyia neivai.</title>
        <authorList>
            <person name="Sebastian V."/>
            <person name="Goulart T.M."/>
            <person name="Oliveira W."/>
            <person name="Calvo E."/>
            <person name="Oliveira L.F."/>
            <person name="Pinto M.C."/>
            <person name="Rosselino A.M."/>
            <person name="Ribeiro J.M."/>
        </authorList>
    </citation>
    <scope>NUCLEOTIDE SEQUENCE</scope>
</reference>
<feature type="signal peptide" evidence="1">
    <location>
        <begin position="1"/>
        <end position="18"/>
    </location>
</feature>
<feature type="chain" id="PRO_5012408580" evidence="1">
    <location>
        <begin position="19"/>
        <end position="148"/>
    </location>
</feature>
<accession>A0A1L8DFS8</accession>
<protein>
    <submittedName>
        <fullName evidence="2">Putative transcription activator mbf2</fullName>
    </submittedName>
</protein>
<name>A0A1L8DFS8_9DIPT</name>
<sequence length="148" mass="16100">MNRIIFLFLVCAVGVGFCDEADVISAKTRLIDNLADFERTNSQIQLKATKAGEIQYTLGRRVAGDRLVGITRNSSSWTSPQNVQLSLNYPANGGTGAVVTYVSIVVSQTSNQGRGYIRAGGIGQRFISIIIDAYNTYNFSYSAEIYGV</sequence>
<proteinExistence type="predicted"/>
<dbReference type="EMBL" id="GFDF01008793">
    <property type="protein sequence ID" value="JAV05291.1"/>
    <property type="molecule type" value="Transcribed_RNA"/>
</dbReference>
<evidence type="ECO:0000313" key="2">
    <source>
        <dbReference type="EMBL" id="JAV05291.1"/>
    </source>
</evidence>
<dbReference type="InterPro" id="IPR031734">
    <property type="entry name" value="MBF2"/>
</dbReference>
<evidence type="ECO:0000256" key="1">
    <source>
        <dbReference type="SAM" id="SignalP"/>
    </source>
</evidence>